<reference evidence="2 3" key="1">
    <citation type="submission" date="2017-09" db="EMBL/GenBank/DDBJ databases">
        <authorList>
            <person name="Lee N."/>
            <person name="Cho B.-K."/>
        </authorList>
    </citation>
    <scope>NUCLEOTIDE SEQUENCE [LARGE SCALE GENOMIC DNA]</scope>
    <source>
        <strain evidence="2 3">ATCC 12769</strain>
    </source>
</reference>
<name>A0A5J6F4Q2_9ACTN</name>
<dbReference type="RefSeq" id="WP_150486632.1">
    <property type="nucleotide sequence ID" value="NZ_BMUV01000007.1"/>
</dbReference>
<dbReference type="OrthoDB" id="4233245at2"/>
<keyword evidence="1" id="KW-0732">Signal</keyword>
<dbReference type="Proteomes" id="UP000326178">
    <property type="component" value="Chromosome"/>
</dbReference>
<keyword evidence="3" id="KW-1185">Reference proteome</keyword>
<evidence type="ECO:0008006" key="4">
    <source>
        <dbReference type="Google" id="ProtNLM"/>
    </source>
</evidence>
<gene>
    <name evidence="2" type="ORF">CP967_04230</name>
</gene>
<accession>A0A5J6F4Q2</accession>
<evidence type="ECO:0000313" key="3">
    <source>
        <dbReference type="Proteomes" id="UP000326178"/>
    </source>
</evidence>
<dbReference type="AlphaFoldDB" id="A0A5J6F4Q2"/>
<dbReference type="KEGG" id="snk:CP967_04230"/>
<proteinExistence type="predicted"/>
<dbReference type="EMBL" id="CP023702">
    <property type="protein sequence ID" value="QEU71269.1"/>
    <property type="molecule type" value="Genomic_DNA"/>
</dbReference>
<sequence length="178" mass="18139">MTLFRRLAAPLALSLVPLGVLLTTSGPAQAADPLAIVCTTSATQHYSPGLTLVSRPTHITASATYSCTGGGPVDSAQLGFDYTVDAGCLPTSSPVTAGESILDWNEGPDSEITSTFVVTRPVGQTVGTSVGTVTAGQFNGYIFNLVGTYPAPDLLACATSEGVTSSQGLLVLTLTQPF</sequence>
<feature type="signal peptide" evidence="1">
    <location>
        <begin position="1"/>
        <end position="30"/>
    </location>
</feature>
<feature type="chain" id="PRO_5023895188" description="Ig-like domain-containing protein" evidence="1">
    <location>
        <begin position="31"/>
        <end position="178"/>
    </location>
</feature>
<organism evidence="2 3">
    <name type="scientific">Streptomyces nitrosporeus</name>
    <dbReference type="NCBI Taxonomy" id="28894"/>
    <lineage>
        <taxon>Bacteria</taxon>
        <taxon>Bacillati</taxon>
        <taxon>Actinomycetota</taxon>
        <taxon>Actinomycetes</taxon>
        <taxon>Kitasatosporales</taxon>
        <taxon>Streptomycetaceae</taxon>
        <taxon>Streptomyces</taxon>
    </lineage>
</organism>
<evidence type="ECO:0000313" key="2">
    <source>
        <dbReference type="EMBL" id="QEU71269.1"/>
    </source>
</evidence>
<evidence type="ECO:0000256" key="1">
    <source>
        <dbReference type="SAM" id="SignalP"/>
    </source>
</evidence>
<protein>
    <recommendedName>
        <fullName evidence="4">Ig-like domain-containing protein</fullName>
    </recommendedName>
</protein>